<organism evidence="1 2">
    <name type="scientific">Kribbella karoonensis</name>
    <dbReference type="NCBI Taxonomy" id="324851"/>
    <lineage>
        <taxon>Bacteria</taxon>
        <taxon>Bacillati</taxon>
        <taxon>Actinomycetota</taxon>
        <taxon>Actinomycetes</taxon>
        <taxon>Propionibacteriales</taxon>
        <taxon>Kribbellaceae</taxon>
        <taxon>Kribbella</taxon>
    </lineage>
</organism>
<proteinExistence type="predicted"/>
<gene>
    <name evidence="1" type="ORF">GCM10009742_49360</name>
</gene>
<protein>
    <submittedName>
        <fullName evidence="1">Uncharacterized protein</fullName>
    </submittedName>
</protein>
<name>A0ABP4PZK2_9ACTN</name>
<reference evidence="2" key="1">
    <citation type="journal article" date="2019" name="Int. J. Syst. Evol. Microbiol.">
        <title>The Global Catalogue of Microorganisms (GCM) 10K type strain sequencing project: providing services to taxonomists for standard genome sequencing and annotation.</title>
        <authorList>
            <consortium name="The Broad Institute Genomics Platform"/>
            <consortium name="The Broad Institute Genome Sequencing Center for Infectious Disease"/>
            <person name="Wu L."/>
            <person name="Ma J."/>
        </authorList>
    </citation>
    <scope>NUCLEOTIDE SEQUENCE [LARGE SCALE GENOMIC DNA]</scope>
    <source>
        <strain evidence="2">JCM 14304</strain>
    </source>
</reference>
<sequence length="56" mass="5977">MQIRPGGADPVHKDEWWICPAGCWAGGVTLRRGNLVEHAVVGEDVAGRGFCAVDCL</sequence>
<dbReference type="Proteomes" id="UP001500190">
    <property type="component" value="Unassembled WGS sequence"/>
</dbReference>
<accession>A0ABP4PZK2</accession>
<dbReference type="EMBL" id="BAAAND010000008">
    <property type="protein sequence ID" value="GAA1596570.1"/>
    <property type="molecule type" value="Genomic_DNA"/>
</dbReference>
<comment type="caution">
    <text evidence="1">The sequence shown here is derived from an EMBL/GenBank/DDBJ whole genome shotgun (WGS) entry which is preliminary data.</text>
</comment>
<keyword evidence="2" id="KW-1185">Reference proteome</keyword>
<evidence type="ECO:0000313" key="1">
    <source>
        <dbReference type="EMBL" id="GAA1596570.1"/>
    </source>
</evidence>
<evidence type="ECO:0000313" key="2">
    <source>
        <dbReference type="Proteomes" id="UP001500190"/>
    </source>
</evidence>